<organism evidence="1 2">
    <name type="scientific">Hydnum rufescens UP504</name>
    <dbReference type="NCBI Taxonomy" id="1448309"/>
    <lineage>
        <taxon>Eukaryota</taxon>
        <taxon>Fungi</taxon>
        <taxon>Dikarya</taxon>
        <taxon>Basidiomycota</taxon>
        <taxon>Agaricomycotina</taxon>
        <taxon>Agaricomycetes</taxon>
        <taxon>Cantharellales</taxon>
        <taxon>Hydnaceae</taxon>
        <taxon>Hydnum</taxon>
    </lineage>
</organism>
<name>A0A9P6B0N4_9AGAM</name>
<evidence type="ECO:0000313" key="2">
    <source>
        <dbReference type="Proteomes" id="UP000886523"/>
    </source>
</evidence>
<proteinExistence type="predicted"/>
<gene>
    <name evidence="1" type="ORF">BS47DRAFT_1341860</name>
</gene>
<accession>A0A9P6B0N4</accession>
<reference evidence="1" key="1">
    <citation type="journal article" date="2020" name="Nat. Commun.">
        <title>Large-scale genome sequencing of mycorrhizal fungi provides insights into the early evolution of symbiotic traits.</title>
        <authorList>
            <person name="Miyauchi S."/>
            <person name="Kiss E."/>
            <person name="Kuo A."/>
            <person name="Drula E."/>
            <person name="Kohler A."/>
            <person name="Sanchez-Garcia M."/>
            <person name="Morin E."/>
            <person name="Andreopoulos B."/>
            <person name="Barry K.W."/>
            <person name="Bonito G."/>
            <person name="Buee M."/>
            <person name="Carver A."/>
            <person name="Chen C."/>
            <person name="Cichocki N."/>
            <person name="Clum A."/>
            <person name="Culley D."/>
            <person name="Crous P.W."/>
            <person name="Fauchery L."/>
            <person name="Girlanda M."/>
            <person name="Hayes R.D."/>
            <person name="Keri Z."/>
            <person name="LaButti K."/>
            <person name="Lipzen A."/>
            <person name="Lombard V."/>
            <person name="Magnuson J."/>
            <person name="Maillard F."/>
            <person name="Murat C."/>
            <person name="Nolan M."/>
            <person name="Ohm R.A."/>
            <person name="Pangilinan J."/>
            <person name="Pereira M.F."/>
            <person name="Perotto S."/>
            <person name="Peter M."/>
            <person name="Pfister S."/>
            <person name="Riley R."/>
            <person name="Sitrit Y."/>
            <person name="Stielow J.B."/>
            <person name="Szollosi G."/>
            <person name="Zifcakova L."/>
            <person name="Stursova M."/>
            <person name="Spatafora J.W."/>
            <person name="Tedersoo L."/>
            <person name="Vaario L.M."/>
            <person name="Yamada A."/>
            <person name="Yan M."/>
            <person name="Wang P."/>
            <person name="Xu J."/>
            <person name="Bruns T."/>
            <person name="Baldrian P."/>
            <person name="Vilgalys R."/>
            <person name="Dunand C."/>
            <person name="Henrissat B."/>
            <person name="Grigoriev I.V."/>
            <person name="Hibbett D."/>
            <person name="Nagy L.G."/>
            <person name="Martin F.M."/>
        </authorList>
    </citation>
    <scope>NUCLEOTIDE SEQUENCE</scope>
    <source>
        <strain evidence="1">UP504</strain>
    </source>
</reference>
<keyword evidence="2" id="KW-1185">Reference proteome</keyword>
<evidence type="ECO:0000313" key="1">
    <source>
        <dbReference type="EMBL" id="KAF9515508.1"/>
    </source>
</evidence>
<sequence length="57" mass="6372">MFALPVHGFLGMPPFSSSDCTTSWTRFTAFTAAHHLFLPQILPQELGLSFIIGHRKL</sequence>
<dbReference type="Proteomes" id="UP000886523">
    <property type="component" value="Unassembled WGS sequence"/>
</dbReference>
<comment type="caution">
    <text evidence="1">The sequence shown here is derived from an EMBL/GenBank/DDBJ whole genome shotgun (WGS) entry which is preliminary data.</text>
</comment>
<protein>
    <submittedName>
        <fullName evidence="1">Uncharacterized protein</fullName>
    </submittedName>
</protein>
<dbReference type="EMBL" id="MU128949">
    <property type="protein sequence ID" value="KAF9515508.1"/>
    <property type="molecule type" value="Genomic_DNA"/>
</dbReference>
<dbReference type="AlphaFoldDB" id="A0A9P6B0N4"/>